<organism evidence="1 2">
    <name type="scientific">Anaerostipes hominis</name>
    <name type="common">ex Liu et al. 2021</name>
    <dbReference type="NCBI Taxonomy" id="2763018"/>
    <lineage>
        <taxon>Bacteria</taxon>
        <taxon>Bacillati</taxon>
        <taxon>Bacillota</taxon>
        <taxon>Clostridia</taxon>
        <taxon>Lachnospirales</taxon>
        <taxon>Lachnospiraceae</taxon>
        <taxon>Anaerostipes</taxon>
    </lineage>
</organism>
<protein>
    <submittedName>
        <fullName evidence="1">Uncharacterized protein</fullName>
    </submittedName>
</protein>
<accession>A0ABR7FVR1</accession>
<evidence type="ECO:0000313" key="1">
    <source>
        <dbReference type="EMBL" id="MBC5678903.1"/>
    </source>
</evidence>
<dbReference type="EMBL" id="JACOOS010000024">
    <property type="protein sequence ID" value="MBC5678903.1"/>
    <property type="molecule type" value="Genomic_DNA"/>
</dbReference>
<dbReference type="Proteomes" id="UP000635828">
    <property type="component" value="Unassembled WGS sequence"/>
</dbReference>
<comment type="caution">
    <text evidence="1">The sequence shown here is derived from an EMBL/GenBank/DDBJ whole genome shotgun (WGS) entry which is preliminary data.</text>
</comment>
<reference evidence="1 2" key="1">
    <citation type="submission" date="2020-08" db="EMBL/GenBank/DDBJ databases">
        <title>Genome public.</title>
        <authorList>
            <person name="Liu C."/>
            <person name="Sun Q."/>
        </authorList>
    </citation>
    <scope>NUCLEOTIDE SEQUENCE [LARGE SCALE GENOMIC DNA]</scope>
    <source>
        <strain evidence="1 2">NSJ-7</strain>
    </source>
</reference>
<gene>
    <name evidence="1" type="ORF">H8S22_15385</name>
</gene>
<keyword evidence="2" id="KW-1185">Reference proteome</keyword>
<proteinExistence type="predicted"/>
<dbReference type="RefSeq" id="WP_024729039.1">
    <property type="nucleotide sequence ID" value="NZ_JACOOS010000024.1"/>
</dbReference>
<name>A0ABR7FVR1_9FIRM</name>
<sequence>MIHNNTFKADFSDKGQLIRLEFNKNASCMNWVVDPSYLSEAGYKEADKLFGSFDLSIGDQTYQTQDVSPSINLSSHNKAVISYDFDRFKLNFIYDLSSDPNTFDFHIPLLNKEQEPLVIRDFGVWTSFAYIMFRDKDILKNIRQSAAFRLSLPTIRRLPSTGETIRVPISEFIRRPEKPFP</sequence>
<evidence type="ECO:0000313" key="2">
    <source>
        <dbReference type="Proteomes" id="UP000635828"/>
    </source>
</evidence>